<comment type="caution">
    <text evidence="7">The sequence shown here is derived from an EMBL/GenBank/DDBJ whole genome shotgun (WGS) entry which is preliminary data.</text>
</comment>
<keyword evidence="4 5" id="KW-0472">Membrane</keyword>
<dbReference type="PRINTS" id="PR00164">
    <property type="entry name" value="ABC2TRNSPORT"/>
</dbReference>
<keyword evidence="2 5" id="KW-0812">Transmembrane</keyword>
<sequence>MANLNNKPYIYKPEVTLRALKVFNRNFVVFLKHWKSSLMFNFIEPLLYLAALGFGLGVYVEEVEGMSYLQYIAPGLVVSSAMWSTSFECTYGSFTRMQLHRIFHAMITTPLSVDDVVTGEIIYGAFKSFLYGTVILVVASVLGLISSPWVLLTMPVLFFVGIVFAETAMIWTSISPNFDSFAYYFTLIITPMFLFSGVFFPVKNMPYFVQVIAWLTPLFHAVEISRNLAVGQVSVILLLHFFIILLFAVLLFYLPLIFMRRRLIK</sequence>
<dbReference type="InterPro" id="IPR000412">
    <property type="entry name" value="ABC_2_transport"/>
</dbReference>
<gene>
    <name evidence="7" type="ORF">D5R97_04230</name>
</gene>
<evidence type="ECO:0000256" key="5">
    <source>
        <dbReference type="RuleBase" id="RU361157"/>
    </source>
</evidence>
<comment type="subcellular location">
    <subcellularLocation>
        <location evidence="5">Cell membrane</location>
        <topology evidence="5">Multi-pass membrane protein</topology>
    </subcellularLocation>
    <subcellularLocation>
        <location evidence="1">Membrane</location>
        <topology evidence="1">Multi-pass membrane protein</topology>
    </subcellularLocation>
</comment>
<evidence type="ECO:0000313" key="8">
    <source>
        <dbReference type="Proteomes" id="UP000285138"/>
    </source>
</evidence>
<dbReference type="InterPro" id="IPR051784">
    <property type="entry name" value="Nod_factor_ABC_transporter"/>
</dbReference>
<dbReference type="PANTHER" id="PTHR43229">
    <property type="entry name" value="NODULATION PROTEIN J"/>
    <property type="match status" value="1"/>
</dbReference>
<dbReference type="EMBL" id="QZAA01000113">
    <property type="protein sequence ID" value="RQD76518.1"/>
    <property type="molecule type" value="Genomic_DNA"/>
</dbReference>
<evidence type="ECO:0000256" key="4">
    <source>
        <dbReference type="ARBA" id="ARBA00023136"/>
    </source>
</evidence>
<comment type="similarity">
    <text evidence="5">Belongs to the ABC-2 integral membrane protein family.</text>
</comment>
<feature type="transmembrane region" description="Helical" evidence="5">
    <location>
        <begin position="38"/>
        <end position="59"/>
    </location>
</feature>
<organism evidence="7 8">
    <name type="scientific">Candidatus Syntrophonatronum acetioxidans</name>
    <dbReference type="NCBI Taxonomy" id="1795816"/>
    <lineage>
        <taxon>Bacteria</taxon>
        <taxon>Bacillati</taxon>
        <taxon>Bacillota</taxon>
        <taxon>Clostridia</taxon>
        <taxon>Eubacteriales</taxon>
        <taxon>Syntrophomonadaceae</taxon>
        <taxon>Candidatus Syntrophonatronum</taxon>
    </lineage>
</organism>
<evidence type="ECO:0000256" key="1">
    <source>
        <dbReference type="ARBA" id="ARBA00004141"/>
    </source>
</evidence>
<name>A0A424YFF5_9FIRM</name>
<evidence type="ECO:0000313" key="7">
    <source>
        <dbReference type="EMBL" id="RQD76518.1"/>
    </source>
</evidence>
<comment type="caution">
    <text evidence="5">Lacks conserved residue(s) required for the propagation of feature annotation.</text>
</comment>
<feature type="transmembrane region" description="Helical" evidence="5">
    <location>
        <begin position="129"/>
        <end position="150"/>
    </location>
</feature>
<dbReference type="PROSITE" id="PS51012">
    <property type="entry name" value="ABC_TM2"/>
    <property type="match status" value="1"/>
</dbReference>
<accession>A0A424YFF5</accession>
<dbReference type="Pfam" id="PF01061">
    <property type="entry name" value="ABC2_membrane"/>
    <property type="match status" value="1"/>
</dbReference>
<feature type="transmembrane region" description="Helical" evidence="5">
    <location>
        <begin position="181"/>
        <end position="200"/>
    </location>
</feature>
<keyword evidence="5" id="KW-1003">Cell membrane</keyword>
<reference evidence="7 8" key="1">
    <citation type="submission" date="2018-08" db="EMBL/GenBank/DDBJ databases">
        <title>The metabolism and importance of syntrophic acetate oxidation coupled to methane or sulfide production in haloalkaline environments.</title>
        <authorList>
            <person name="Timmers P.H.A."/>
            <person name="Vavourakis C.D."/>
            <person name="Sorokin D.Y."/>
            <person name="Sinninghe Damste J.S."/>
            <person name="Muyzer G."/>
            <person name="Stams A.J.M."/>
            <person name="Plugge C.M."/>
        </authorList>
    </citation>
    <scope>NUCLEOTIDE SEQUENCE [LARGE SCALE GENOMIC DNA]</scope>
    <source>
        <strain evidence="7">MSAO_Bac1</strain>
    </source>
</reference>
<dbReference type="PANTHER" id="PTHR43229:SF2">
    <property type="entry name" value="NODULATION PROTEIN J"/>
    <property type="match status" value="1"/>
</dbReference>
<keyword evidence="5" id="KW-0813">Transport</keyword>
<dbReference type="Proteomes" id="UP000285138">
    <property type="component" value="Unassembled WGS sequence"/>
</dbReference>
<evidence type="ECO:0000256" key="2">
    <source>
        <dbReference type="ARBA" id="ARBA00022692"/>
    </source>
</evidence>
<dbReference type="InterPro" id="IPR047817">
    <property type="entry name" value="ABC2_TM_bact-type"/>
</dbReference>
<dbReference type="PIRSF" id="PIRSF006648">
    <property type="entry name" value="DrrB"/>
    <property type="match status" value="1"/>
</dbReference>
<dbReference type="InterPro" id="IPR013525">
    <property type="entry name" value="ABC2_TM"/>
</dbReference>
<dbReference type="GO" id="GO:0043190">
    <property type="term" value="C:ATP-binding cassette (ABC) transporter complex"/>
    <property type="evidence" value="ECO:0007669"/>
    <property type="project" value="InterPro"/>
</dbReference>
<feature type="transmembrane region" description="Helical" evidence="5">
    <location>
        <begin position="156"/>
        <end position="174"/>
    </location>
</feature>
<dbReference type="GO" id="GO:0140359">
    <property type="term" value="F:ABC-type transporter activity"/>
    <property type="evidence" value="ECO:0007669"/>
    <property type="project" value="InterPro"/>
</dbReference>
<protein>
    <recommendedName>
        <fullName evidence="5">Transport permease protein</fullName>
    </recommendedName>
</protein>
<dbReference type="AlphaFoldDB" id="A0A424YFF5"/>
<keyword evidence="3 5" id="KW-1133">Transmembrane helix</keyword>
<feature type="transmembrane region" description="Helical" evidence="5">
    <location>
        <begin position="235"/>
        <end position="258"/>
    </location>
</feature>
<proteinExistence type="inferred from homology"/>
<evidence type="ECO:0000256" key="3">
    <source>
        <dbReference type="ARBA" id="ARBA00022989"/>
    </source>
</evidence>
<evidence type="ECO:0000259" key="6">
    <source>
        <dbReference type="PROSITE" id="PS51012"/>
    </source>
</evidence>
<feature type="domain" description="ABC transmembrane type-2" evidence="6">
    <location>
        <begin position="36"/>
        <end position="262"/>
    </location>
</feature>